<gene>
    <name evidence="2" type="ORF">C7380_1021</name>
    <name evidence="1" type="ORF">C7380_1081</name>
</gene>
<dbReference type="EMBL" id="QGGI01000008">
    <property type="protein sequence ID" value="PWJ93172.1"/>
    <property type="molecule type" value="Genomic_DNA"/>
</dbReference>
<evidence type="ECO:0000313" key="2">
    <source>
        <dbReference type="EMBL" id="PWJ96095.1"/>
    </source>
</evidence>
<name>A0AA45C6Q0_9BACT</name>
<keyword evidence="3" id="KW-1185">Reference proteome</keyword>
<sequence>KENQSLEDIFLELTGGDEFEEIIDEL</sequence>
<dbReference type="AlphaFoldDB" id="A0AA45C6Q0"/>
<evidence type="ECO:0000313" key="1">
    <source>
        <dbReference type="EMBL" id="PWJ93172.1"/>
    </source>
</evidence>
<feature type="non-terminal residue" evidence="1">
    <location>
        <position position="1"/>
    </location>
</feature>
<dbReference type="Proteomes" id="UP000245921">
    <property type="component" value="Unassembled WGS sequence"/>
</dbReference>
<proteinExistence type="predicted"/>
<evidence type="ECO:0000313" key="3">
    <source>
        <dbReference type="Proteomes" id="UP000245921"/>
    </source>
</evidence>
<organism evidence="1 3">
    <name type="scientific">Oceanotoga teriensis</name>
    <dbReference type="NCBI Taxonomy" id="515440"/>
    <lineage>
        <taxon>Bacteria</taxon>
        <taxon>Thermotogati</taxon>
        <taxon>Thermotogota</taxon>
        <taxon>Thermotogae</taxon>
        <taxon>Petrotogales</taxon>
        <taxon>Petrotogaceae</taxon>
        <taxon>Oceanotoga</taxon>
    </lineage>
</organism>
<dbReference type="EMBL" id="QGGI01000002">
    <property type="protein sequence ID" value="PWJ96095.1"/>
    <property type="molecule type" value="Genomic_DNA"/>
</dbReference>
<reference evidence="1 3" key="1">
    <citation type="submission" date="2018-05" db="EMBL/GenBank/DDBJ databases">
        <title>Genomic Encyclopedia of Type Strains, Phase IV (KMG-IV): sequencing the most valuable type-strain genomes for metagenomic binning, comparative biology and taxonomic classification.</title>
        <authorList>
            <person name="Goeker M."/>
        </authorList>
    </citation>
    <scope>NUCLEOTIDE SEQUENCE [LARGE SCALE GENOMIC DNA]</scope>
    <source>
        <strain evidence="1 3">DSM 24906</strain>
    </source>
</reference>
<protein>
    <submittedName>
        <fullName evidence="1">Uncharacterized protein</fullName>
    </submittedName>
</protein>
<comment type="caution">
    <text evidence="1">The sequence shown here is derived from an EMBL/GenBank/DDBJ whole genome shotgun (WGS) entry which is preliminary data.</text>
</comment>
<accession>A0AA45C6Q0</accession>